<dbReference type="Gene3D" id="3.30.420.40">
    <property type="match status" value="2"/>
</dbReference>
<comment type="similarity">
    <text evidence="1">Belongs to the ROK (NagC/XylR) family.</text>
</comment>
<gene>
    <name evidence="2" type="ORF">IDH45_25080</name>
</gene>
<dbReference type="RefSeq" id="WP_190930885.1">
    <property type="nucleotide sequence ID" value="NZ_JACXJA010000040.1"/>
</dbReference>
<dbReference type="InterPro" id="IPR000600">
    <property type="entry name" value="ROK"/>
</dbReference>
<accession>A0A927CCT4</accession>
<dbReference type="AlphaFoldDB" id="A0A927CCT4"/>
<dbReference type="PANTHER" id="PTHR18964:SF173">
    <property type="entry name" value="GLUCOKINASE"/>
    <property type="match status" value="1"/>
</dbReference>
<dbReference type="Proteomes" id="UP000639396">
    <property type="component" value="Unassembled WGS sequence"/>
</dbReference>
<sequence>MRLLGGVDIGGTKCAVSIGRETEAGIDILGKIGFPTPASPGETMERLGEAMAELIDRTGGEGPEAIGISCGGPLDSRAGFILSPPNLPGWDRIDCVTPLRDRFDAPVALQNDANACALAEWKWGAGRGMNHMIFLTFGTGLGAGLILNGRLYAGASDMAGEAGHIRVAPDGPVGYGKAGSFEGFCSGGGIARLARAEAEAAISRGQPPSFCPTLPSLDDITAKSVGEAAVQGDPLAVRLFETVGRKLGRGLAVLVDLLNPEAIVIGSIYARQRALLEPYALEELRKEALPLSLEACRIVPAALGESVGDYAGLSVALNALES</sequence>
<proteinExistence type="inferred from homology"/>
<dbReference type="CDD" id="cd23763">
    <property type="entry name" value="ASKHA_ATPase_ROK"/>
    <property type="match status" value="1"/>
</dbReference>
<comment type="caution">
    <text evidence="2">The sequence shown here is derived from an EMBL/GenBank/DDBJ whole genome shotgun (WGS) entry which is preliminary data.</text>
</comment>
<name>A0A927CCT4_9BACL</name>
<dbReference type="EMBL" id="JACXJA010000040">
    <property type="protein sequence ID" value="MBD2865260.1"/>
    <property type="molecule type" value="Genomic_DNA"/>
</dbReference>
<dbReference type="InterPro" id="IPR043129">
    <property type="entry name" value="ATPase_NBD"/>
</dbReference>
<dbReference type="PANTHER" id="PTHR18964">
    <property type="entry name" value="ROK (REPRESSOR, ORF, KINASE) FAMILY"/>
    <property type="match status" value="1"/>
</dbReference>
<evidence type="ECO:0000313" key="3">
    <source>
        <dbReference type="Proteomes" id="UP000639396"/>
    </source>
</evidence>
<dbReference type="SUPFAM" id="SSF53067">
    <property type="entry name" value="Actin-like ATPase domain"/>
    <property type="match status" value="1"/>
</dbReference>
<keyword evidence="3" id="KW-1185">Reference proteome</keyword>
<reference evidence="2" key="1">
    <citation type="submission" date="2020-09" db="EMBL/GenBank/DDBJ databases">
        <title>A novel bacterium of genus Paenibacillus, isolated from South China Sea.</title>
        <authorList>
            <person name="Huang H."/>
            <person name="Mo K."/>
            <person name="Hu Y."/>
        </authorList>
    </citation>
    <scope>NUCLEOTIDE SEQUENCE</scope>
    <source>
        <strain evidence="2">IB182363</strain>
    </source>
</reference>
<evidence type="ECO:0000313" key="2">
    <source>
        <dbReference type="EMBL" id="MBD2865260.1"/>
    </source>
</evidence>
<dbReference type="Pfam" id="PF00480">
    <property type="entry name" value="ROK"/>
    <property type="match status" value="1"/>
</dbReference>
<organism evidence="2 3">
    <name type="scientific">Paenibacillus oceani</name>
    <dbReference type="NCBI Taxonomy" id="2772510"/>
    <lineage>
        <taxon>Bacteria</taxon>
        <taxon>Bacillati</taxon>
        <taxon>Bacillota</taxon>
        <taxon>Bacilli</taxon>
        <taxon>Bacillales</taxon>
        <taxon>Paenibacillaceae</taxon>
        <taxon>Paenibacillus</taxon>
    </lineage>
</organism>
<evidence type="ECO:0000256" key="1">
    <source>
        <dbReference type="ARBA" id="ARBA00006479"/>
    </source>
</evidence>
<protein>
    <submittedName>
        <fullName evidence="2">ROK family protein</fullName>
    </submittedName>
</protein>